<feature type="transmembrane region" description="Helical" evidence="1">
    <location>
        <begin position="123"/>
        <end position="143"/>
    </location>
</feature>
<name>A0ABD5WZ44_9EURY</name>
<feature type="transmembrane region" description="Helical" evidence="1">
    <location>
        <begin position="12"/>
        <end position="38"/>
    </location>
</feature>
<keyword evidence="1" id="KW-0472">Membrane</keyword>
<sequence>MPPSVTDRLRASPLIAASGAVALLVLVAAVGGLVTFVGPGAFPDPGGRRLGTAILAAMVGVAVLWLLVVARAVRGVVDYADAGERPTGLGFALAVVEGSVATGMLVIASAAGSLSNTAGETEVLAIGAYLVAVVGVGLALASLTRAGVAFLGPA</sequence>
<dbReference type="Proteomes" id="UP001596388">
    <property type="component" value="Unassembled WGS sequence"/>
</dbReference>
<reference evidence="2 3" key="1">
    <citation type="journal article" date="2019" name="Int. J. Syst. Evol. Microbiol.">
        <title>The Global Catalogue of Microorganisms (GCM) 10K type strain sequencing project: providing services to taxonomists for standard genome sequencing and annotation.</title>
        <authorList>
            <consortium name="The Broad Institute Genomics Platform"/>
            <consortium name="The Broad Institute Genome Sequencing Center for Infectious Disease"/>
            <person name="Wu L."/>
            <person name="Ma J."/>
        </authorList>
    </citation>
    <scope>NUCLEOTIDE SEQUENCE [LARGE SCALE GENOMIC DNA]</scope>
    <source>
        <strain evidence="2 3">DT55</strain>
    </source>
</reference>
<evidence type="ECO:0000313" key="2">
    <source>
        <dbReference type="EMBL" id="MFC7098825.1"/>
    </source>
</evidence>
<keyword evidence="1" id="KW-1133">Transmembrane helix</keyword>
<accession>A0ABD5WZ44</accession>
<keyword evidence="1" id="KW-0812">Transmembrane</keyword>
<evidence type="ECO:0000313" key="3">
    <source>
        <dbReference type="Proteomes" id="UP001596388"/>
    </source>
</evidence>
<dbReference type="GeneID" id="79270239"/>
<proteinExistence type="predicted"/>
<feature type="transmembrane region" description="Helical" evidence="1">
    <location>
        <begin position="91"/>
        <end position="111"/>
    </location>
</feature>
<protein>
    <submittedName>
        <fullName evidence="2">Uncharacterized protein</fullName>
    </submittedName>
</protein>
<dbReference type="RefSeq" id="WP_276236632.1">
    <property type="nucleotide sequence ID" value="NZ_CP119989.1"/>
</dbReference>
<organism evidence="2 3">
    <name type="scientific">Halobaculum marinum</name>
    <dbReference type="NCBI Taxonomy" id="3031996"/>
    <lineage>
        <taxon>Archaea</taxon>
        <taxon>Methanobacteriati</taxon>
        <taxon>Methanobacteriota</taxon>
        <taxon>Stenosarchaea group</taxon>
        <taxon>Halobacteria</taxon>
        <taxon>Halobacteriales</taxon>
        <taxon>Haloferacaceae</taxon>
        <taxon>Halobaculum</taxon>
    </lineage>
</organism>
<gene>
    <name evidence="2" type="ORF">ACFQKD_16080</name>
</gene>
<comment type="caution">
    <text evidence="2">The sequence shown here is derived from an EMBL/GenBank/DDBJ whole genome shotgun (WGS) entry which is preliminary data.</text>
</comment>
<feature type="transmembrane region" description="Helical" evidence="1">
    <location>
        <begin position="50"/>
        <end position="70"/>
    </location>
</feature>
<dbReference type="AlphaFoldDB" id="A0ABD5WZ44"/>
<keyword evidence="3" id="KW-1185">Reference proteome</keyword>
<dbReference type="EMBL" id="JBHTAG010000003">
    <property type="protein sequence ID" value="MFC7098825.1"/>
    <property type="molecule type" value="Genomic_DNA"/>
</dbReference>
<evidence type="ECO:0000256" key="1">
    <source>
        <dbReference type="SAM" id="Phobius"/>
    </source>
</evidence>